<dbReference type="GO" id="GO:0016020">
    <property type="term" value="C:membrane"/>
    <property type="evidence" value="ECO:0007669"/>
    <property type="project" value="TreeGrafter"/>
</dbReference>
<dbReference type="Proteomes" id="UP000190328">
    <property type="component" value="Unassembled WGS sequence"/>
</dbReference>
<dbReference type="InterPro" id="IPR002509">
    <property type="entry name" value="NODB_dom"/>
</dbReference>
<protein>
    <submittedName>
        <fullName evidence="4">Peptidoglycan/xylan/chitin deacetylase, PgdA/CDA1 family</fullName>
    </submittedName>
</protein>
<dbReference type="InterPro" id="IPR011330">
    <property type="entry name" value="Glyco_hydro/deAcase_b/a-brl"/>
</dbReference>
<evidence type="ECO:0000313" key="4">
    <source>
        <dbReference type="EMBL" id="SJZ95826.1"/>
    </source>
</evidence>
<dbReference type="Gene3D" id="3.20.20.370">
    <property type="entry name" value="Glycoside hydrolase/deacetylase"/>
    <property type="match status" value="1"/>
</dbReference>
<keyword evidence="1" id="KW-0479">Metal-binding</keyword>
<dbReference type="GO" id="GO:0046872">
    <property type="term" value="F:metal ion binding"/>
    <property type="evidence" value="ECO:0007669"/>
    <property type="project" value="UniProtKB-KW"/>
</dbReference>
<dbReference type="STRING" id="263852.SAMN02745116_01957"/>
<name>A0A1T4PWT7_9ENTE</name>
<dbReference type="AlphaFoldDB" id="A0A1T4PWT7"/>
<evidence type="ECO:0000256" key="1">
    <source>
        <dbReference type="ARBA" id="ARBA00022723"/>
    </source>
</evidence>
<dbReference type="GO" id="GO:0005975">
    <property type="term" value="P:carbohydrate metabolic process"/>
    <property type="evidence" value="ECO:0007669"/>
    <property type="project" value="InterPro"/>
</dbReference>
<dbReference type="InterPro" id="IPR037126">
    <property type="entry name" value="PdaC/RsiV-like_sf"/>
</dbReference>
<dbReference type="RefSeq" id="WP_078807877.1">
    <property type="nucleotide sequence ID" value="NZ_FUXI01000023.1"/>
</dbReference>
<gene>
    <name evidence="4" type="ORF">SAMN02745116_01957</name>
</gene>
<dbReference type="CDD" id="cd10954">
    <property type="entry name" value="CE4_CtAXE_like"/>
    <property type="match status" value="1"/>
</dbReference>
<dbReference type="PANTHER" id="PTHR10587">
    <property type="entry name" value="GLYCOSYL TRANSFERASE-RELATED"/>
    <property type="match status" value="1"/>
</dbReference>
<dbReference type="EMBL" id="FUXI01000023">
    <property type="protein sequence ID" value="SJZ95826.1"/>
    <property type="molecule type" value="Genomic_DNA"/>
</dbReference>
<dbReference type="Pfam" id="PF01522">
    <property type="entry name" value="Polysacc_deac_1"/>
    <property type="match status" value="1"/>
</dbReference>
<dbReference type="SUPFAM" id="SSF88713">
    <property type="entry name" value="Glycoside hydrolase/deacetylase"/>
    <property type="match status" value="1"/>
</dbReference>
<feature type="domain" description="NodB homology" evidence="3">
    <location>
        <begin position="276"/>
        <end position="450"/>
    </location>
</feature>
<dbReference type="InterPro" id="IPR050248">
    <property type="entry name" value="Polysacc_deacetylase_ArnD"/>
</dbReference>
<dbReference type="PROSITE" id="PS51677">
    <property type="entry name" value="NODB"/>
    <property type="match status" value="1"/>
</dbReference>
<dbReference type="OrthoDB" id="9812065at2"/>
<evidence type="ECO:0000313" key="5">
    <source>
        <dbReference type="Proteomes" id="UP000190328"/>
    </source>
</evidence>
<sequence>MKLRTKILMSVAIIAALSVGVTAGFMMKSNEDLHVQASLEDKVRSKVVEGVEEHSILENEEYHIVVDYPKTDNETINQDLKTFAESNINVFKAKANQIDDKKKKNSEFLMSFDTTKAGNLLGFRYEMITQLASSKNQSTEMETRTYNLTSGKIVTIADVFQEQDGLKLVSEYLYKKLEANAEDKEALKKGLTPDVQNYQRFLLDEENLTLFFTPQQFDNKNASIKEYKIPLAVMTSILKPEFVTEKAKQMATSTTEEKIQSTEMTVSKDQSLVGKKLVALTYDDGPSPTSTPALLAYLKEQNIPATFFVLGSEASKYPDIVKQAYDNGNQIASHTYHHLNLPTLSADKQKEEIHNTEEVIEKIIGKRPNLMRPPYGAFNEQIATEANCGIALWNVDSLDWQSKNPTAIYNTITANTFDGSIILMHDIYMTSVEGTKQVVPALKAQGYTFVTLNQLIGARSEYKAGQAYYLVTPDGKLR</sequence>
<accession>A0A1T4PWT7</accession>
<keyword evidence="5" id="KW-1185">Reference proteome</keyword>
<evidence type="ECO:0000259" key="3">
    <source>
        <dbReference type="PROSITE" id="PS51677"/>
    </source>
</evidence>
<dbReference type="GO" id="GO:0016810">
    <property type="term" value="F:hydrolase activity, acting on carbon-nitrogen (but not peptide) bonds"/>
    <property type="evidence" value="ECO:0007669"/>
    <property type="project" value="InterPro"/>
</dbReference>
<proteinExistence type="predicted"/>
<dbReference type="Gene3D" id="3.90.640.20">
    <property type="entry name" value="Heat-shock cognate protein, ATPase"/>
    <property type="match status" value="1"/>
</dbReference>
<reference evidence="5" key="1">
    <citation type="submission" date="2017-02" db="EMBL/GenBank/DDBJ databases">
        <authorList>
            <person name="Varghese N."/>
            <person name="Submissions S."/>
        </authorList>
    </citation>
    <scope>NUCLEOTIDE SEQUENCE [LARGE SCALE GENOMIC DNA]</scope>
    <source>
        <strain evidence="5">ATCC BAA-1030</strain>
    </source>
</reference>
<dbReference type="PANTHER" id="PTHR10587:SF133">
    <property type="entry name" value="CHITIN DEACETYLASE 1-RELATED"/>
    <property type="match status" value="1"/>
</dbReference>
<organism evidence="4 5">
    <name type="scientific">Pilibacter termitis</name>
    <dbReference type="NCBI Taxonomy" id="263852"/>
    <lineage>
        <taxon>Bacteria</taxon>
        <taxon>Bacillati</taxon>
        <taxon>Bacillota</taxon>
        <taxon>Bacilli</taxon>
        <taxon>Lactobacillales</taxon>
        <taxon>Enterococcaceae</taxon>
        <taxon>Pilibacter</taxon>
    </lineage>
</organism>
<keyword evidence="2" id="KW-0378">Hydrolase</keyword>
<evidence type="ECO:0000256" key="2">
    <source>
        <dbReference type="ARBA" id="ARBA00022801"/>
    </source>
</evidence>